<keyword evidence="3" id="KW-1185">Reference proteome</keyword>
<evidence type="ECO:0000313" key="3">
    <source>
        <dbReference type="Proteomes" id="UP001054945"/>
    </source>
</evidence>
<feature type="compositionally biased region" description="Polar residues" evidence="1">
    <location>
        <begin position="54"/>
        <end position="64"/>
    </location>
</feature>
<name>A0AAV4R832_CAEEX</name>
<organism evidence="2 3">
    <name type="scientific">Caerostris extrusa</name>
    <name type="common">Bark spider</name>
    <name type="synonym">Caerostris bankana</name>
    <dbReference type="NCBI Taxonomy" id="172846"/>
    <lineage>
        <taxon>Eukaryota</taxon>
        <taxon>Metazoa</taxon>
        <taxon>Ecdysozoa</taxon>
        <taxon>Arthropoda</taxon>
        <taxon>Chelicerata</taxon>
        <taxon>Arachnida</taxon>
        <taxon>Araneae</taxon>
        <taxon>Araneomorphae</taxon>
        <taxon>Entelegynae</taxon>
        <taxon>Araneoidea</taxon>
        <taxon>Araneidae</taxon>
        <taxon>Caerostris</taxon>
    </lineage>
</organism>
<evidence type="ECO:0000256" key="1">
    <source>
        <dbReference type="SAM" id="MobiDB-lite"/>
    </source>
</evidence>
<accession>A0AAV4R832</accession>
<feature type="region of interest" description="Disordered" evidence="1">
    <location>
        <begin position="54"/>
        <end position="80"/>
    </location>
</feature>
<comment type="caution">
    <text evidence="2">The sequence shown here is derived from an EMBL/GenBank/DDBJ whole genome shotgun (WGS) entry which is preliminary data.</text>
</comment>
<gene>
    <name evidence="2" type="ORF">CEXT_721891</name>
</gene>
<protein>
    <submittedName>
        <fullName evidence="2">Uncharacterized protein</fullName>
    </submittedName>
</protein>
<dbReference type="EMBL" id="BPLR01007358">
    <property type="protein sequence ID" value="GIY16332.1"/>
    <property type="molecule type" value="Genomic_DNA"/>
</dbReference>
<reference evidence="2 3" key="1">
    <citation type="submission" date="2021-06" db="EMBL/GenBank/DDBJ databases">
        <title>Caerostris extrusa draft genome.</title>
        <authorList>
            <person name="Kono N."/>
            <person name="Arakawa K."/>
        </authorList>
    </citation>
    <scope>NUCLEOTIDE SEQUENCE [LARGE SCALE GENOMIC DNA]</scope>
</reference>
<evidence type="ECO:0000313" key="2">
    <source>
        <dbReference type="EMBL" id="GIY16332.1"/>
    </source>
</evidence>
<dbReference type="AlphaFoldDB" id="A0AAV4R832"/>
<dbReference type="Proteomes" id="UP001054945">
    <property type="component" value="Unassembled WGS sequence"/>
</dbReference>
<proteinExistence type="predicted"/>
<sequence>MICKDTKDLKLFKRFCLREAFICYYLKRNHNLNRSATTTPLMKFWYGDGLLSPQSSPTLQTPTRKSPPITPQTHKKKDITERTKLIHAPLQNALPVN</sequence>